<protein>
    <submittedName>
        <fullName evidence="1">Uncharacterized protein</fullName>
    </submittedName>
</protein>
<dbReference type="Proteomes" id="UP000070352">
    <property type="component" value="Unassembled WGS sequence"/>
</dbReference>
<accession>A0A135L361</accession>
<dbReference type="STRING" id="1413211.U473_04290"/>
<comment type="caution">
    <text evidence="1">The sequence shown here is derived from an EMBL/GenBank/DDBJ whole genome shotgun (WGS) entry which is preliminary data.</text>
</comment>
<name>A0A135L361_9BACI</name>
<reference evidence="1 2" key="1">
    <citation type="submission" date="2016-02" db="EMBL/GenBank/DDBJ databases">
        <title>Draft Genome for Tepidibacillus decaturensis nov. sp. Strain Z9, an Anaerobic, Moderately Thermophilic and Heterotrophic Bacterium from Deep Subsurface of the Illinois Basin, USA.</title>
        <authorList>
            <person name="Dong Y."/>
            <person name="Chang J.Y."/>
            <person name="Sanford R."/>
            <person name="Fouke B.W."/>
        </authorList>
    </citation>
    <scope>NUCLEOTIDE SEQUENCE [LARGE SCALE GENOMIC DNA]</scope>
    <source>
        <strain evidence="1 2">Z9</strain>
    </source>
</reference>
<proteinExistence type="predicted"/>
<dbReference type="EMBL" id="LSKU01000001">
    <property type="protein sequence ID" value="KXG43319.1"/>
    <property type="molecule type" value="Genomic_DNA"/>
</dbReference>
<evidence type="ECO:0000313" key="2">
    <source>
        <dbReference type="Proteomes" id="UP000070352"/>
    </source>
</evidence>
<dbReference type="AlphaFoldDB" id="A0A135L361"/>
<sequence>MMKQKLFDYAAYNGEKSINITIEGKIEPAEFKKVKFTSYGLYVPKILKENMFEDGNEFGFSIAEFISIRPIDSNIVNREIAEEFAIEELVRSPLTKDKNLMIFDEYLFSTINENGVRNDFFFYQHDKNQGTIVKFRYFQRNVDKVLPTFLEVIKHIRFVNES</sequence>
<organism evidence="1 2">
    <name type="scientific">Tepidibacillus decaturensis</name>
    <dbReference type="NCBI Taxonomy" id="1413211"/>
    <lineage>
        <taxon>Bacteria</taxon>
        <taxon>Bacillati</taxon>
        <taxon>Bacillota</taxon>
        <taxon>Bacilli</taxon>
        <taxon>Bacillales</taxon>
        <taxon>Bacillaceae</taxon>
        <taxon>Tepidibacillus</taxon>
    </lineage>
</organism>
<gene>
    <name evidence="1" type="ORF">U473_04290</name>
</gene>
<keyword evidence="2" id="KW-1185">Reference proteome</keyword>
<evidence type="ECO:0000313" key="1">
    <source>
        <dbReference type="EMBL" id="KXG43319.1"/>
    </source>
</evidence>